<comment type="caution">
    <text evidence="5">The sequence shown here is derived from an EMBL/GenBank/DDBJ whole genome shotgun (WGS) entry which is preliminary data.</text>
</comment>
<reference evidence="5" key="1">
    <citation type="journal article" date="2020" name="mSystems">
        <title>Genome- and Community-Level Interaction Insights into Carbon Utilization and Element Cycling Functions of Hydrothermarchaeota in Hydrothermal Sediment.</title>
        <authorList>
            <person name="Zhou Z."/>
            <person name="Liu Y."/>
            <person name="Xu W."/>
            <person name="Pan J."/>
            <person name="Luo Z.H."/>
            <person name="Li M."/>
        </authorList>
    </citation>
    <scope>NUCLEOTIDE SEQUENCE [LARGE SCALE GENOMIC DNA]</scope>
    <source>
        <strain evidence="5">SpSt-579</strain>
    </source>
</reference>
<dbReference type="HAMAP" id="MF_00088">
    <property type="entry name" value="KhpA"/>
    <property type="match status" value="1"/>
</dbReference>
<dbReference type="InterPro" id="IPR020627">
    <property type="entry name" value="KhpA"/>
</dbReference>
<dbReference type="GO" id="GO:0008360">
    <property type="term" value="P:regulation of cell shape"/>
    <property type="evidence" value="ECO:0007669"/>
    <property type="project" value="UniProtKB-KW"/>
</dbReference>
<evidence type="ECO:0000256" key="3">
    <source>
        <dbReference type="HAMAP-Rule" id="MF_00088"/>
    </source>
</evidence>
<dbReference type="Pfam" id="PF13083">
    <property type="entry name" value="KH_KhpA-B"/>
    <property type="match status" value="1"/>
</dbReference>
<dbReference type="EMBL" id="DSYQ01000004">
    <property type="protein sequence ID" value="HGT70868.1"/>
    <property type="molecule type" value="Genomic_DNA"/>
</dbReference>
<evidence type="ECO:0000256" key="4">
    <source>
        <dbReference type="SAM" id="MobiDB-lite"/>
    </source>
</evidence>
<dbReference type="PANTHER" id="PTHR34654:SF1">
    <property type="entry name" value="RNA-BINDING PROTEIN KHPA"/>
    <property type="match status" value="1"/>
</dbReference>
<keyword evidence="3" id="KW-0961">Cell wall biogenesis/degradation</keyword>
<evidence type="ECO:0000313" key="5">
    <source>
        <dbReference type="EMBL" id="HGT70868.1"/>
    </source>
</evidence>
<keyword evidence="2 3" id="KW-0694">RNA-binding</keyword>
<sequence>MDDVKLLEDIVKAIVSEPSDVKIERKVDEMGVLLELTINPKDMGTIIGKEGKTAKALRTILRAFGAKNQARLNLKIIEPEGSMRPPRPTMDSATPADDEL</sequence>
<gene>
    <name evidence="3" type="primary">khpA</name>
    <name evidence="5" type="ORF">ENT43_01255</name>
</gene>
<protein>
    <recommendedName>
        <fullName evidence="3">RNA-binding protein KhpA</fullName>
    </recommendedName>
    <alternativeName>
        <fullName evidence="3">KH-domain protein A</fullName>
    </alternativeName>
</protein>
<dbReference type="AlphaFoldDB" id="A0A7C4M0M4"/>
<organism evidence="5">
    <name type="scientific">candidate division CPR3 bacterium</name>
    <dbReference type="NCBI Taxonomy" id="2268181"/>
    <lineage>
        <taxon>Bacteria</taxon>
        <taxon>Bacteria division CPR3</taxon>
    </lineage>
</organism>
<comment type="subcellular location">
    <subcellularLocation>
        <location evidence="3">Cytoplasm</location>
    </subcellularLocation>
</comment>
<proteinExistence type="inferred from homology"/>
<dbReference type="SUPFAM" id="SSF54814">
    <property type="entry name" value="Prokaryotic type KH domain (KH-domain type II)"/>
    <property type="match status" value="1"/>
</dbReference>
<dbReference type="InterPro" id="IPR015946">
    <property type="entry name" value="KH_dom-like_a/b"/>
</dbReference>
<dbReference type="PANTHER" id="PTHR34654">
    <property type="entry name" value="UPF0109 PROTEIN SCO5592"/>
    <property type="match status" value="1"/>
</dbReference>
<accession>A0A7C4M0M4</accession>
<keyword evidence="1 3" id="KW-0963">Cytoplasm</keyword>
<dbReference type="GO" id="GO:0009252">
    <property type="term" value="P:peptidoglycan biosynthetic process"/>
    <property type="evidence" value="ECO:0007669"/>
    <property type="project" value="UniProtKB-UniRule"/>
</dbReference>
<dbReference type="CDD" id="cd22533">
    <property type="entry name" value="KH-II_YlqC-like"/>
    <property type="match status" value="1"/>
</dbReference>
<feature type="region of interest" description="Disordered" evidence="4">
    <location>
        <begin position="79"/>
        <end position="100"/>
    </location>
</feature>
<dbReference type="GO" id="GO:0071555">
    <property type="term" value="P:cell wall organization"/>
    <property type="evidence" value="ECO:0007669"/>
    <property type="project" value="UniProtKB-KW"/>
</dbReference>
<evidence type="ECO:0000256" key="2">
    <source>
        <dbReference type="ARBA" id="ARBA00022884"/>
    </source>
</evidence>
<comment type="subunit">
    <text evidence="3">Forms a complex with KhpB.</text>
</comment>
<keyword evidence="3" id="KW-0133">Cell shape</keyword>
<dbReference type="Gene3D" id="3.30.300.20">
    <property type="match status" value="1"/>
</dbReference>
<evidence type="ECO:0000256" key="1">
    <source>
        <dbReference type="ARBA" id="ARBA00022490"/>
    </source>
</evidence>
<dbReference type="GO" id="GO:0003723">
    <property type="term" value="F:RNA binding"/>
    <property type="evidence" value="ECO:0007669"/>
    <property type="project" value="UniProtKB-UniRule"/>
</dbReference>
<name>A0A7C4M0M4_UNCC3</name>
<keyword evidence="3" id="KW-0143">Chaperone</keyword>
<comment type="similarity">
    <text evidence="3">Belongs to the KhpA RNA-binding protein family.</text>
</comment>
<comment type="function">
    <text evidence="3">A probable RNA chaperone. Forms a complex with KhpB which binds to cellular RNA and controls its expression. Plays a role in peptidoglycan (PG) homeostasis and cell length regulation.</text>
</comment>
<dbReference type="GO" id="GO:0005737">
    <property type="term" value="C:cytoplasm"/>
    <property type="evidence" value="ECO:0007669"/>
    <property type="project" value="UniProtKB-SubCell"/>
</dbReference>
<dbReference type="InterPro" id="IPR009019">
    <property type="entry name" value="KH_sf_prok-type"/>
</dbReference>